<accession>A0A6A1VDZ4</accession>
<feature type="compositionally biased region" description="Low complexity" evidence="1">
    <location>
        <begin position="727"/>
        <end position="739"/>
    </location>
</feature>
<evidence type="ECO:0000256" key="1">
    <source>
        <dbReference type="SAM" id="MobiDB-lite"/>
    </source>
</evidence>
<feature type="domain" description="Protein kinase" evidence="2">
    <location>
        <begin position="39"/>
        <end position="343"/>
    </location>
</feature>
<dbReference type="InterPro" id="IPR011989">
    <property type="entry name" value="ARM-like"/>
</dbReference>
<proteinExistence type="predicted"/>
<feature type="region of interest" description="Disordered" evidence="1">
    <location>
        <begin position="810"/>
        <end position="885"/>
    </location>
</feature>
<dbReference type="InterPro" id="IPR000719">
    <property type="entry name" value="Prot_kinase_dom"/>
</dbReference>
<comment type="caution">
    <text evidence="3">The sequence shown here is derived from an EMBL/GenBank/DDBJ whole genome shotgun (WGS) entry which is preliminary data.</text>
</comment>
<dbReference type="Gene3D" id="1.25.10.10">
    <property type="entry name" value="Leucine-rich Repeat Variant"/>
    <property type="match status" value="1"/>
</dbReference>
<dbReference type="SUPFAM" id="SSF56112">
    <property type="entry name" value="Protein kinase-like (PK-like)"/>
    <property type="match status" value="1"/>
</dbReference>
<organism evidence="3 4">
    <name type="scientific">Morella rubra</name>
    <name type="common">Chinese bayberry</name>
    <dbReference type="NCBI Taxonomy" id="262757"/>
    <lineage>
        <taxon>Eukaryota</taxon>
        <taxon>Viridiplantae</taxon>
        <taxon>Streptophyta</taxon>
        <taxon>Embryophyta</taxon>
        <taxon>Tracheophyta</taxon>
        <taxon>Spermatophyta</taxon>
        <taxon>Magnoliopsida</taxon>
        <taxon>eudicotyledons</taxon>
        <taxon>Gunneridae</taxon>
        <taxon>Pentapetalae</taxon>
        <taxon>rosids</taxon>
        <taxon>fabids</taxon>
        <taxon>Fagales</taxon>
        <taxon>Myricaceae</taxon>
        <taxon>Morella</taxon>
    </lineage>
</organism>
<dbReference type="InterPro" id="IPR051177">
    <property type="entry name" value="CIK-Related_Protein"/>
</dbReference>
<dbReference type="GO" id="GO:0005524">
    <property type="term" value="F:ATP binding"/>
    <property type="evidence" value="ECO:0007669"/>
    <property type="project" value="InterPro"/>
</dbReference>
<keyword evidence="4" id="KW-1185">Reference proteome</keyword>
<dbReference type="EMBL" id="RXIC02000024">
    <property type="protein sequence ID" value="KAB1210973.1"/>
    <property type="molecule type" value="Genomic_DNA"/>
</dbReference>
<dbReference type="PANTHER" id="PTHR12984:SF6">
    <property type="entry name" value="SCY1-LIKE PROTEIN 2"/>
    <property type="match status" value="1"/>
</dbReference>
<dbReference type="OrthoDB" id="79687at2759"/>
<evidence type="ECO:0000313" key="4">
    <source>
        <dbReference type="Proteomes" id="UP000516437"/>
    </source>
</evidence>
<dbReference type="CDD" id="cd14011">
    <property type="entry name" value="PK_SCY1_like"/>
    <property type="match status" value="1"/>
</dbReference>
<feature type="compositionally biased region" description="Polar residues" evidence="1">
    <location>
        <begin position="608"/>
        <end position="618"/>
    </location>
</feature>
<dbReference type="PANTHER" id="PTHR12984">
    <property type="entry name" value="SCY1-RELATED S/T PROTEIN KINASE-LIKE"/>
    <property type="match status" value="1"/>
</dbReference>
<sequence>MSLNMKTLTQALAKTAAVIEKTVQTTVQEVTGPKALQDYDLLDQIGSAGPGLAWRLYSAKARDSTRPQQYPTVCVWVLDKKVLSEARARVGLSKAAEDSFFDLVRADAGKLVRLRHPGVVHVVQALDESKNAMAMVTEPLFASVANALGNVDNVARVPKELKGMEMGLLEVKHGLLQIAESLDFLHNNAHLIHRAISPENVLITSSGAWKLGGFGFTISTDQTSGDMASMAFHYAEYDVEDSVLPLQPSLDYTAPELVRNKPSSAGCSSDIFSFGCLAYHLIARKPLFGCQNNVKMYMNTLTYLSNEAFSSIPPELVPDLQRMLSANESFRPTALDFTSSPFFRNDTRLRALRFLDHMLERDNMQKSEFLKALSDMWKDFDSRVLRYKVLPPLCAELWNLVMQPMILPMVLTIAESQDKNDFELSTLPALVPVLSTASGETLLLLVKHADLIINKLVKQVILPRIHGLALKTTVAAVRVNALLCLGEFVNTLDKPAALEILQTIQRCTDVDHSAPTLMCTLGVANSMLKQYGVEFVAEHVLPLLTPLLTAQQLNVQQFAKYMLFVKDILRRIEEKRGVTVTDLGIPEVKPSPPDNGLTSQAMSKITGTVNSTAKSNPTWDEDWGPRTKGPASSLKNSTNNSHSTHPDLGFLPIQVNSLQSQFSTIPAVSSQQTAVSCAPVDIEWPPRASSGVTPQLGDTEKQLNTTTSSTSSFDGKDPFADWPPRPSGSVNGAGNSNNGTIGQPTNKYGSSPIWNAPNSMGLQTNNSISWVFDTQSSIQQIGQSQGNLTLASGSLATGIFNPQSSIGFLKQSQGTPASSGHIDKKSTDLGSIFASSKNELSAPRLAPPPSTAVGRGRGRGRGASSASRSSHAKSPSEQPPILDLL</sequence>
<dbReference type="Gene3D" id="3.30.200.20">
    <property type="entry name" value="Phosphorylase Kinase, domain 1"/>
    <property type="match status" value="1"/>
</dbReference>
<dbReference type="InterPro" id="IPR016024">
    <property type="entry name" value="ARM-type_fold"/>
</dbReference>
<feature type="region of interest" description="Disordered" evidence="1">
    <location>
        <begin position="608"/>
        <end position="648"/>
    </location>
</feature>
<evidence type="ECO:0000313" key="3">
    <source>
        <dbReference type="EMBL" id="KAB1210973.1"/>
    </source>
</evidence>
<dbReference type="Proteomes" id="UP000516437">
    <property type="component" value="Chromosome 6"/>
</dbReference>
<gene>
    <name evidence="3" type="ORF">CJ030_MR6G019636</name>
</gene>
<feature type="compositionally biased region" description="Polar residues" evidence="1">
    <location>
        <begin position="740"/>
        <end position="749"/>
    </location>
</feature>
<dbReference type="Pfam" id="PF00069">
    <property type="entry name" value="Pkinase"/>
    <property type="match status" value="1"/>
</dbReference>
<evidence type="ECO:0000259" key="2">
    <source>
        <dbReference type="PROSITE" id="PS50011"/>
    </source>
</evidence>
<feature type="compositionally biased region" description="Polar residues" evidence="1">
    <location>
        <begin position="633"/>
        <end position="643"/>
    </location>
</feature>
<dbReference type="Gene3D" id="1.10.510.10">
    <property type="entry name" value="Transferase(Phosphotransferase) domain 1"/>
    <property type="match status" value="1"/>
</dbReference>
<feature type="region of interest" description="Disordered" evidence="1">
    <location>
        <begin position="686"/>
        <end position="749"/>
    </location>
</feature>
<dbReference type="SUPFAM" id="SSF48371">
    <property type="entry name" value="ARM repeat"/>
    <property type="match status" value="1"/>
</dbReference>
<dbReference type="PROSITE" id="PS50011">
    <property type="entry name" value="PROTEIN_KINASE_DOM"/>
    <property type="match status" value="1"/>
</dbReference>
<feature type="compositionally biased region" description="Polar residues" evidence="1">
    <location>
        <begin position="702"/>
        <end position="713"/>
    </location>
</feature>
<dbReference type="SMART" id="SM00220">
    <property type="entry name" value="S_TKc"/>
    <property type="match status" value="1"/>
</dbReference>
<protein>
    <submittedName>
        <fullName evidence="3">SCY1-like protein 2</fullName>
    </submittedName>
</protein>
<dbReference type="InterPro" id="IPR011009">
    <property type="entry name" value="Kinase-like_dom_sf"/>
</dbReference>
<name>A0A6A1VDZ4_9ROSI</name>
<dbReference type="AlphaFoldDB" id="A0A6A1VDZ4"/>
<dbReference type="GO" id="GO:0004672">
    <property type="term" value="F:protein kinase activity"/>
    <property type="evidence" value="ECO:0007669"/>
    <property type="project" value="InterPro"/>
</dbReference>
<reference evidence="3 4" key="1">
    <citation type="journal article" date="2019" name="Plant Biotechnol. J.">
        <title>The red bayberry genome and genetic basis of sex determination.</title>
        <authorList>
            <person name="Jia H.M."/>
            <person name="Jia H.J."/>
            <person name="Cai Q.L."/>
            <person name="Wang Y."/>
            <person name="Zhao H.B."/>
            <person name="Yang W.F."/>
            <person name="Wang G.Y."/>
            <person name="Li Y.H."/>
            <person name="Zhan D.L."/>
            <person name="Shen Y.T."/>
            <person name="Niu Q.F."/>
            <person name="Chang L."/>
            <person name="Qiu J."/>
            <person name="Zhao L."/>
            <person name="Xie H.B."/>
            <person name="Fu W.Y."/>
            <person name="Jin J."/>
            <person name="Li X.W."/>
            <person name="Jiao Y."/>
            <person name="Zhou C.C."/>
            <person name="Tu T."/>
            <person name="Chai C.Y."/>
            <person name="Gao J.L."/>
            <person name="Fan L.J."/>
            <person name="van de Weg E."/>
            <person name="Wang J.Y."/>
            <person name="Gao Z.S."/>
        </authorList>
    </citation>
    <scope>NUCLEOTIDE SEQUENCE [LARGE SCALE GENOMIC DNA]</scope>
    <source>
        <tissue evidence="3">Leaves</tissue>
    </source>
</reference>